<dbReference type="PROSITE" id="PS00092">
    <property type="entry name" value="N6_MTASE"/>
    <property type="match status" value="1"/>
</dbReference>
<evidence type="ECO:0000256" key="2">
    <source>
        <dbReference type="ARBA" id="ARBA00011900"/>
    </source>
</evidence>
<dbReference type="PRINTS" id="PR00505">
    <property type="entry name" value="D12N6MTFRASE"/>
</dbReference>
<dbReference type="Proteomes" id="UP000036270">
    <property type="component" value="Unassembled WGS sequence"/>
</dbReference>
<dbReference type="InterPro" id="IPR012263">
    <property type="entry name" value="M_m6A_EcoRV"/>
</dbReference>
<keyword evidence="4 7" id="KW-0808">Transferase</keyword>
<dbReference type="GO" id="GO:0006298">
    <property type="term" value="P:mismatch repair"/>
    <property type="evidence" value="ECO:0007669"/>
    <property type="project" value="TreeGrafter"/>
</dbReference>
<dbReference type="Pfam" id="PF02086">
    <property type="entry name" value="MethyltransfD12"/>
    <property type="match status" value="1"/>
</dbReference>
<dbReference type="InterPro" id="IPR012327">
    <property type="entry name" value="MeTrfase_D12"/>
</dbReference>
<evidence type="ECO:0000256" key="6">
    <source>
        <dbReference type="ARBA" id="ARBA00047942"/>
    </source>
</evidence>
<dbReference type="EMBL" id="JWIZ01000070">
    <property type="protein sequence ID" value="KMK50770.1"/>
    <property type="molecule type" value="Genomic_DNA"/>
</dbReference>
<dbReference type="GO" id="GO:0009007">
    <property type="term" value="F:site-specific DNA-methyltransferase (adenine-specific) activity"/>
    <property type="evidence" value="ECO:0007669"/>
    <property type="project" value="UniProtKB-UniRule"/>
</dbReference>
<comment type="caution">
    <text evidence="8">The sequence shown here is derived from an EMBL/GenBank/DDBJ whole genome shotgun (WGS) entry which is preliminary data.</text>
</comment>
<protein>
    <recommendedName>
        <fullName evidence="2 7">Site-specific DNA-methyltransferase (adenine-specific)</fullName>
        <ecNumber evidence="2 7">2.1.1.72</ecNumber>
    </recommendedName>
</protein>
<evidence type="ECO:0000256" key="5">
    <source>
        <dbReference type="ARBA" id="ARBA00022691"/>
    </source>
</evidence>
<sequence length="303" mass="36123">MQELKPKRSPLFYVGDKYKLMNQLNKLFPSNINRFIDIFCGGGSASLNTKANHYVLNDANSYVIELHHLLLKHSRNTKELVDYFYNEINSYKLSHSEKSMPSELQKLKEIYKKTYFAKYNKNNYLKLRDDYNKYRNTERLYLLLVYGFNHMIRFNSKNEFNLPVGNVDWNKNVTKALLDYGEWASKNHINIYNSDFDLLLRNFSFQHGDFLYCDPPYLITSSEYNKVWSEKEELALYKLLDELHKQGIVWGLSNMLFHKGKENIILKDWANKYTIFNIKSNYISRFDNSVKKDSNEIYVTNFN</sequence>
<dbReference type="SUPFAM" id="SSF53335">
    <property type="entry name" value="S-adenosyl-L-methionine-dependent methyltransferases"/>
    <property type="match status" value="1"/>
</dbReference>
<evidence type="ECO:0000256" key="3">
    <source>
        <dbReference type="ARBA" id="ARBA00022603"/>
    </source>
</evidence>
<dbReference type="GO" id="GO:0043565">
    <property type="term" value="F:sequence-specific DNA binding"/>
    <property type="evidence" value="ECO:0007669"/>
    <property type="project" value="TreeGrafter"/>
</dbReference>
<dbReference type="PANTHER" id="PTHR30481">
    <property type="entry name" value="DNA ADENINE METHYLASE"/>
    <property type="match status" value="1"/>
</dbReference>
<dbReference type="NCBIfam" id="TIGR00571">
    <property type="entry name" value="dam"/>
    <property type="match status" value="1"/>
</dbReference>
<comment type="similarity">
    <text evidence="1 7">Belongs to the N(4)/N(6)-methyltransferase family.</text>
</comment>
<dbReference type="STRING" id="67855.RO21_09930"/>
<reference evidence="8 9" key="1">
    <citation type="submission" date="2014-12" db="EMBL/GenBank/DDBJ databases">
        <title>Reclassification of Actinobacillus muris as Muribacter muris.</title>
        <authorList>
            <person name="Christensen H."/>
            <person name="Nicklas W."/>
            <person name="Bisgaard M."/>
        </authorList>
    </citation>
    <scope>NUCLEOTIDE SEQUENCE [LARGE SCALE GENOMIC DNA]</scope>
    <source>
        <strain evidence="8 9">Ackerman80-443D</strain>
    </source>
</reference>
<dbReference type="PANTHER" id="PTHR30481:SF3">
    <property type="entry name" value="DNA ADENINE METHYLASE"/>
    <property type="match status" value="1"/>
</dbReference>
<dbReference type="AlphaFoldDB" id="A0A0J5P510"/>
<gene>
    <name evidence="8" type="ORF">RO21_09930</name>
</gene>
<dbReference type="InterPro" id="IPR029063">
    <property type="entry name" value="SAM-dependent_MTases_sf"/>
</dbReference>
<dbReference type="GO" id="GO:1904047">
    <property type="term" value="F:S-adenosyl-L-methionine binding"/>
    <property type="evidence" value="ECO:0007669"/>
    <property type="project" value="TreeGrafter"/>
</dbReference>
<dbReference type="InterPro" id="IPR023095">
    <property type="entry name" value="Ade_MeTrfase_dom_2"/>
</dbReference>
<dbReference type="Gene3D" id="1.10.1020.10">
    <property type="entry name" value="Adenine-specific Methyltransferase, Domain 2"/>
    <property type="match status" value="1"/>
</dbReference>
<keyword evidence="5 7" id="KW-0949">S-adenosyl-L-methionine</keyword>
<dbReference type="EC" id="2.1.1.72" evidence="2 7"/>
<dbReference type="GO" id="GO:0032259">
    <property type="term" value="P:methylation"/>
    <property type="evidence" value="ECO:0007669"/>
    <property type="project" value="UniProtKB-KW"/>
</dbReference>
<name>A0A0J5P510_9PAST</name>
<dbReference type="PIRSF" id="PIRSF000398">
    <property type="entry name" value="M_m6A_EcoRV"/>
    <property type="match status" value="1"/>
</dbReference>
<accession>A0A0J5P510</accession>
<keyword evidence="3 7" id="KW-0489">Methyltransferase</keyword>
<dbReference type="PATRIC" id="fig|67855.3.peg.2105"/>
<evidence type="ECO:0000313" key="8">
    <source>
        <dbReference type="EMBL" id="KMK50770.1"/>
    </source>
</evidence>
<dbReference type="GO" id="GO:0009307">
    <property type="term" value="P:DNA restriction-modification system"/>
    <property type="evidence" value="ECO:0007669"/>
    <property type="project" value="InterPro"/>
</dbReference>
<keyword evidence="9" id="KW-1185">Reference proteome</keyword>
<evidence type="ECO:0000256" key="4">
    <source>
        <dbReference type="ARBA" id="ARBA00022679"/>
    </source>
</evidence>
<evidence type="ECO:0000256" key="7">
    <source>
        <dbReference type="RuleBase" id="RU361257"/>
    </source>
</evidence>
<dbReference type="InterPro" id="IPR002052">
    <property type="entry name" value="DNA_methylase_N6_adenine_CS"/>
</dbReference>
<comment type="catalytic activity">
    <reaction evidence="6 7">
        <text>a 2'-deoxyadenosine in DNA + S-adenosyl-L-methionine = an N(6)-methyl-2'-deoxyadenosine in DNA + S-adenosyl-L-homocysteine + H(+)</text>
        <dbReference type="Rhea" id="RHEA:15197"/>
        <dbReference type="Rhea" id="RHEA-COMP:12418"/>
        <dbReference type="Rhea" id="RHEA-COMP:12419"/>
        <dbReference type="ChEBI" id="CHEBI:15378"/>
        <dbReference type="ChEBI" id="CHEBI:57856"/>
        <dbReference type="ChEBI" id="CHEBI:59789"/>
        <dbReference type="ChEBI" id="CHEBI:90615"/>
        <dbReference type="ChEBI" id="CHEBI:90616"/>
        <dbReference type="EC" id="2.1.1.72"/>
    </reaction>
</comment>
<evidence type="ECO:0000313" key="9">
    <source>
        <dbReference type="Proteomes" id="UP000036270"/>
    </source>
</evidence>
<organism evidence="8 9">
    <name type="scientific">Muribacter muris</name>
    <dbReference type="NCBI Taxonomy" id="67855"/>
    <lineage>
        <taxon>Bacteria</taxon>
        <taxon>Pseudomonadati</taxon>
        <taxon>Pseudomonadota</taxon>
        <taxon>Gammaproteobacteria</taxon>
        <taxon>Pasteurellales</taxon>
        <taxon>Pasteurellaceae</taxon>
        <taxon>Muribacter</taxon>
    </lineage>
</organism>
<dbReference type="RefSeq" id="WP_047977630.1">
    <property type="nucleotide sequence ID" value="NZ_JWIZ01000070.1"/>
</dbReference>
<dbReference type="Gene3D" id="3.40.50.150">
    <property type="entry name" value="Vaccinia Virus protein VP39"/>
    <property type="match status" value="1"/>
</dbReference>
<evidence type="ECO:0000256" key="1">
    <source>
        <dbReference type="ARBA" id="ARBA00006594"/>
    </source>
</evidence>
<proteinExistence type="inferred from homology"/>